<dbReference type="AlphaFoldDB" id="A0A370DMY6"/>
<name>A0A370DMY6_9GAMM</name>
<dbReference type="SMART" id="SM00448">
    <property type="entry name" value="REC"/>
    <property type="match status" value="1"/>
</dbReference>
<dbReference type="SUPFAM" id="SSF52172">
    <property type="entry name" value="CheY-like"/>
    <property type="match status" value="1"/>
</dbReference>
<keyword evidence="5" id="KW-1185">Reference proteome</keyword>
<evidence type="ECO:0000259" key="3">
    <source>
        <dbReference type="PROSITE" id="PS50110"/>
    </source>
</evidence>
<dbReference type="PANTHER" id="PTHR44591">
    <property type="entry name" value="STRESS RESPONSE REGULATOR PROTEIN 1"/>
    <property type="match status" value="1"/>
</dbReference>
<organism evidence="4 5">
    <name type="scientific">endosymbiont of Escarpia spicata</name>
    <dbReference type="NCBI Taxonomy" id="2200908"/>
    <lineage>
        <taxon>Bacteria</taxon>
        <taxon>Pseudomonadati</taxon>
        <taxon>Pseudomonadota</taxon>
        <taxon>Gammaproteobacteria</taxon>
        <taxon>sulfur-oxidizing symbionts</taxon>
    </lineage>
</organism>
<protein>
    <recommendedName>
        <fullName evidence="3">Response regulatory domain-containing protein</fullName>
    </recommendedName>
</protein>
<evidence type="ECO:0000313" key="4">
    <source>
        <dbReference type="EMBL" id="RDH86193.1"/>
    </source>
</evidence>
<proteinExistence type="predicted"/>
<dbReference type="Pfam" id="PF00072">
    <property type="entry name" value="Response_reg"/>
    <property type="match status" value="1"/>
</dbReference>
<dbReference type="PANTHER" id="PTHR44591:SF3">
    <property type="entry name" value="RESPONSE REGULATORY DOMAIN-CONTAINING PROTEIN"/>
    <property type="match status" value="1"/>
</dbReference>
<evidence type="ECO:0000256" key="1">
    <source>
        <dbReference type="ARBA" id="ARBA00022553"/>
    </source>
</evidence>
<dbReference type="Proteomes" id="UP000254771">
    <property type="component" value="Unassembled WGS sequence"/>
</dbReference>
<comment type="caution">
    <text evidence="4">The sequence shown here is derived from an EMBL/GenBank/DDBJ whole genome shotgun (WGS) entry which is preliminary data.</text>
</comment>
<dbReference type="InterPro" id="IPR001789">
    <property type="entry name" value="Sig_transdc_resp-reg_receiver"/>
</dbReference>
<evidence type="ECO:0000313" key="5">
    <source>
        <dbReference type="Proteomes" id="UP000254771"/>
    </source>
</evidence>
<reference evidence="4 5" key="1">
    <citation type="journal article" date="2018" name="ISME J.">
        <title>Endosymbiont genomes yield clues of tubeworm success.</title>
        <authorList>
            <person name="Li Y."/>
            <person name="Liles M.R."/>
            <person name="Halanych K.M."/>
        </authorList>
    </citation>
    <scope>NUCLEOTIDE SEQUENCE [LARGE SCALE GENOMIC DNA]</scope>
    <source>
        <strain evidence="4">A1462</strain>
    </source>
</reference>
<feature type="domain" description="Response regulatory" evidence="3">
    <location>
        <begin position="10"/>
        <end position="125"/>
    </location>
</feature>
<dbReference type="GO" id="GO:0000160">
    <property type="term" value="P:phosphorelay signal transduction system"/>
    <property type="evidence" value="ECO:0007669"/>
    <property type="project" value="InterPro"/>
</dbReference>
<dbReference type="InterPro" id="IPR011006">
    <property type="entry name" value="CheY-like_superfamily"/>
</dbReference>
<dbReference type="InterPro" id="IPR050595">
    <property type="entry name" value="Bact_response_regulator"/>
</dbReference>
<dbReference type="Gene3D" id="3.40.50.2300">
    <property type="match status" value="1"/>
</dbReference>
<gene>
    <name evidence="4" type="ORF">DIZ78_08370</name>
</gene>
<evidence type="ECO:0000256" key="2">
    <source>
        <dbReference type="PROSITE-ProRule" id="PRU00169"/>
    </source>
</evidence>
<sequence>MEEQIKTQPLILGVDDEPLNQIILEELLANEFELISAENGQACIETVATRRPDLIIMDVNMPVLNGLETCRRLRQDPDYGELPIIFVSALASSDERLAGYEAGADDYITKPFDESELKAKIGIALKNHEQKNKLRNSSQDAMKMAMAAMTSAAEFGVILRFFQNSFSSKDFTELGQQVFSVLDEYGLSGSLILKQQQETLFITKDGLDRPLEQSVLEGLVGGQRIFEFGSRAVFNGERASLLIRSMPHDDGEKVGRLKDTLAVLIEGVDARIKGIETEQKLYRRQQDLSEVIEMARQSLAGIDSQHKQQRIENAQILSDMGTGIEKSFMHLGLSGEQEEALMEMITETEAKTDALYEAGQALDEQFRNIMLRLKSSLKENSETDR</sequence>
<feature type="modified residue" description="4-aspartylphosphate" evidence="2">
    <location>
        <position position="58"/>
    </location>
</feature>
<dbReference type="EMBL" id="QFXE01000010">
    <property type="protein sequence ID" value="RDH86193.1"/>
    <property type="molecule type" value="Genomic_DNA"/>
</dbReference>
<accession>A0A370DMY6</accession>
<dbReference type="PROSITE" id="PS50110">
    <property type="entry name" value="RESPONSE_REGULATORY"/>
    <property type="match status" value="1"/>
</dbReference>
<keyword evidence="1 2" id="KW-0597">Phosphoprotein</keyword>